<gene>
    <name evidence="2" type="ORF">D1114_01755</name>
</gene>
<evidence type="ECO:0000259" key="1">
    <source>
        <dbReference type="Pfam" id="PF03869"/>
    </source>
</evidence>
<feature type="domain" description="Arc-like DNA binding" evidence="1">
    <location>
        <begin position="7"/>
        <end position="47"/>
    </location>
</feature>
<dbReference type="Proteomes" id="UP000266305">
    <property type="component" value="Unassembled WGS sequence"/>
</dbReference>
<dbReference type="EMBL" id="QWGP01000001">
    <property type="protein sequence ID" value="RHZ98836.1"/>
    <property type="molecule type" value="Genomic_DNA"/>
</dbReference>
<proteinExistence type="predicted"/>
<dbReference type="InterPro" id="IPR013321">
    <property type="entry name" value="Arc_rbn_hlx_hlx"/>
</dbReference>
<evidence type="ECO:0000313" key="3">
    <source>
        <dbReference type="Proteomes" id="UP000266305"/>
    </source>
</evidence>
<name>A0AAX1UST2_CERSP</name>
<dbReference type="Gene3D" id="1.10.1220.10">
    <property type="entry name" value="Met repressor-like"/>
    <property type="match status" value="1"/>
</dbReference>
<sequence length="128" mass="14475">MAQKSDSRELDKVIVRLPDGMRDRIKAAAEANNRSMNAEIVATLEETYPDRTVLQVSAWNEELYQAIADIFEQSLGPTEARHRLEQLQKEHDRAGGEKAVKDVRVIIVRDANSDSGFSLTVSRPVKRR</sequence>
<accession>A0AAX1UST2</accession>
<dbReference type="InterPro" id="IPR010985">
    <property type="entry name" value="Ribbon_hlx_hlx"/>
</dbReference>
<organism evidence="2 3">
    <name type="scientific">Cereibacter sphaeroides</name>
    <name type="common">Rhodobacter sphaeroides</name>
    <dbReference type="NCBI Taxonomy" id="1063"/>
    <lineage>
        <taxon>Bacteria</taxon>
        <taxon>Pseudomonadati</taxon>
        <taxon>Pseudomonadota</taxon>
        <taxon>Alphaproteobacteria</taxon>
        <taxon>Rhodobacterales</taxon>
        <taxon>Paracoccaceae</taxon>
        <taxon>Cereibacter</taxon>
    </lineage>
</organism>
<dbReference type="RefSeq" id="WP_118999127.1">
    <property type="nucleotide sequence ID" value="NZ_QWGP01000001.1"/>
</dbReference>
<dbReference type="AlphaFoldDB" id="A0AAX1UST2"/>
<reference evidence="2 3" key="1">
    <citation type="submission" date="2018-08" db="EMBL/GenBank/DDBJ databases">
        <title>Draft genome sequence of Rhodobacter sphaeroides FY.</title>
        <authorList>
            <person name="Rayyan A."/>
            <person name="Meyer T.E."/>
            <person name="Kyndt J.A."/>
        </authorList>
    </citation>
    <scope>NUCLEOTIDE SEQUENCE [LARGE SCALE GENOMIC DNA]</scope>
    <source>
        <strain evidence="2 3">FY</strain>
    </source>
</reference>
<dbReference type="InterPro" id="IPR005569">
    <property type="entry name" value="Arc_DNA-bd_dom"/>
</dbReference>
<dbReference type="GO" id="GO:0006355">
    <property type="term" value="P:regulation of DNA-templated transcription"/>
    <property type="evidence" value="ECO:0007669"/>
    <property type="project" value="InterPro"/>
</dbReference>
<evidence type="ECO:0000313" key="2">
    <source>
        <dbReference type="EMBL" id="RHZ98836.1"/>
    </source>
</evidence>
<comment type="caution">
    <text evidence="2">The sequence shown here is derived from an EMBL/GenBank/DDBJ whole genome shotgun (WGS) entry which is preliminary data.</text>
</comment>
<dbReference type="Pfam" id="PF03869">
    <property type="entry name" value="Arc"/>
    <property type="match status" value="1"/>
</dbReference>
<protein>
    <submittedName>
        <fullName evidence="2">Arc family DNA-binding protein</fullName>
    </submittedName>
</protein>
<dbReference type="SUPFAM" id="SSF47598">
    <property type="entry name" value="Ribbon-helix-helix"/>
    <property type="match status" value="1"/>
</dbReference>
<keyword evidence="2" id="KW-0238">DNA-binding</keyword>
<dbReference type="GO" id="GO:0003677">
    <property type="term" value="F:DNA binding"/>
    <property type="evidence" value="ECO:0007669"/>
    <property type="project" value="UniProtKB-KW"/>
</dbReference>